<feature type="transmembrane region" description="Helical" evidence="12">
    <location>
        <begin position="56"/>
        <end position="77"/>
    </location>
</feature>
<feature type="transmembrane region" description="Helical" evidence="12">
    <location>
        <begin position="20"/>
        <end position="44"/>
    </location>
</feature>
<dbReference type="Pfam" id="PF01654">
    <property type="entry name" value="Cyt_bd_oxida_I"/>
    <property type="match status" value="1"/>
</dbReference>
<evidence type="ECO:0000256" key="12">
    <source>
        <dbReference type="SAM" id="Phobius"/>
    </source>
</evidence>
<keyword evidence="8" id="KW-0249">Electron transport</keyword>
<comment type="caution">
    <text evidence="13">The sequence shown here is derived from an EMBL/GenBank/DDBJ whole genome shotgun (WGS) entry which is preliminary data.</text>
</comment>
<evidence type="ECO:0000256" key="4">
    <source>
        <dbReference type="ARBA" id="ARBA00022475"/>
    </source>
</evidence>
<keyword evidence="10" id="KW-0408">Iron</keyword>
<evidence type="ECO:0000256" key="1">
    <source>
        <dbReference type="ARBA" id="ARBA00004651"/>
    </source>
</evidence>
<dbReference type="GO" id="GO:0020037">
    <property type="term" value="F:heme binding"/>
    <property type="evidence" value="ECO:0007669"/>
    <property type="project" value="TreeGrafter"/>
</dbReference>
<keyword evidence="4" id="KW-1003">Cell membrane</keyword>
<dbReference type="GO" id="GO:0019646">
    <property type="term" value="P:aerobic electron transport chain"/>
    <property type="evidence" value="ECO:0007669"/>
    <property type="project" value="InterPro"/>
</dbReference>
<evidence type="ECO:0000256" key="7">
    <source>
        <dbReference type="ARBA" id="ARBA00022723"/>
    </source>
</evidence>
<dbReference type="GO" id="GO:0046872">
    <property type="term" value="F:metal ion binding"/>
    <property type="evidence" value="ECO:0007669"/>
    <property type="project" value="UniProtKB-KW"/>
</dbReference>
<evidence type="ECO:0000313" key="13">
    <source>
        <dbReference type="EMBL" id="RAV76559.1"/>
    </source>
</evidence>
<dbReference type="GO" id="GO:0070069">
    <property type="term" value="C:cytochrome complex"/>
    <property type="evidence" value="ECO:0007669"/>
    <property type="project" value="InterPro"/>
</dbReference>
<protein>
    <submittedName>
        <fullName evidence="13">Cytochrome ubiquinol oxidase subunit I</fullName>
    </submittedName>
</protein>
<gene>
    <name evidence="13" type="ORF">DBT54_09780</name>
</gene>
<evidence type="ECO:0000256" key="2">
    <source>
        <dbReference type="ARBA" id="ARBA00009819"/>
    </source>
</evidence>
<comment type="similarity">
    <text evidence="2">Belongs to the cytochrome ubiquinol oxidase subunit 1 family.</text>
</comment>
<accession>A0A329NUV1</accession>
<evidence type="ECO:0000256" key="11">
    <source>
        <dbReference type="ARBA" id="ARBA00023136"/>
    </source>
</evidence>
<dbReference type="GO" id="GO:0009055">
    <property type="term" value="F:electron transfer activity"/>
    <property type="evidence" value="ECO:0007669"/>
    <property type="project" value="InterPro"/>
</dbReference>
<keyword evidence="7" id="KW-0479">Metal-binding</keyword>
<evidence type="ECO:0000256" key="3">
    <source>
        <dbReference type="ARBA" id="ARBA00022448"/>
    </source>
</evidence>
<proteinExistence type="inferred from homology"/>
<keyword evidence="3" id="KW-0813">Transport</keyword>
<dbReference type="GO" id="GO:0005886">
    <property type="term" value="C:plasma membrane"/>
    <property type="evidence" value="ECO:0007669"/>
    <property type="project" value="UniProtKB-SubCell"/>
</dbReference>
<dbReference type="EMBL" id="QMHM01000055">
    <property type="protein sequence ID" value="RAV76559.1"/>
    <property type="molecule type" value="Genomic_DNA"/>
</dbReference>
<sequence length="241" mass="26625">MPDIDVVVLSRLQFAFTISFHIIFPALTIGISGFLVLVEALWLRTGEEAWKRLYQFWVRIFALSFGMGVVSGIVLSYQFGTNWAEFSRIVGPVLGPLMAYEVLTAFFMEAGFLGIMLFGWDKVGPKLHFLATSLVGAGTTVSAFWIIAANSWMQTPQGAHMEGDHFVPDSWLAIIFNPSFPYRLSHMVAGAYLSSALVIAGVSAIYLLAGRHTVLARKSYSIAMWAILVLAPLQIFLGDQH</sequence>
<evidence type="ECO:0000256" key="10">
    <source>
        <dbReference type="ARBA" id="ARBA00023004"/>
    </source>
</evidence>
<dbReference type="PANTHER" id="PTHR30365:SF14">
    <property type="entry name" value="CYTOCHROME BD MENAQUINOL OXIDASE SUBUNIT I-RELATED"/>
    <property type="match status" value="1"/>
</dbReference>
<feature type="transmembrane region" description="Helical" evidence="12">
    <location>
        <begin position="127"/>
        <end position="148"/>
    </location>
</feature>
<dbReference type="InterPro" id="IPR002585">
    <property type="entry name" value="Cyt-d_ubiquinol_oxidase_su_1"/>
</dbReference>
<feature type="non-terminal residue" evidence="13">
    <location>
        <position position="241"/>
    </location>
</feature>
<evidence type="ECO:0000256" key="9">
    <source>
        <dbReference type="ARBA" id="ARBA00022989"/>
    </source>
</evidence>
<dbReference type="Proteomes" id="UP000251923">
    <property type="component" value="Unassembled WGS sequence"/>
</dbReference>
<feature type="transmembrane region" description="Helical" evidence="12">
    <location>
        <begin position="220"/>
        <end position="237"/>
    </location>
</feature>
<keyword evidence="9 12" id="KW-1133">Transmembrane helix</keyword>
<keyword evidence="6 12" id="KW-0812">Transmembrane</keyword>
<dbReference type="AlphaFoldDB" id="A0A329NUV1"/>
<evidence type="ECO:0000313" key="14">
    <source>
        <dbReference type="Proteomes" id="UP000251923"/>
    </source>
</evidence>
<comment type="subcellular location">
    <subcellularLocation>
        <location evidence="1">Cell membrane</location>
        <topology evidence="1">Multi-pass membrane protein</topology>
    </subcellularLocation>
</comment>
<name>A0A329NUV1_9LACT</name>
<dbReference type="GO" id="GO:0016682">
    <property type="term" value="F:oxidoreductase activity, acting on diphenols and related substances as donors, oxygen as acceptor"/>
    <property type="evidence" value="ECO:0007669"/>
    <property type="project" value="TreeGrafter"/>
</dbReference>
<feature type="transmembrane region" description="Helical" evidence="12">
    <location>
        <begin position="187"/>
        <end position="208"/>
    </location>
</feature>
<feature type="transmembrane region" description="Helical" evidence="12">
    <location>
        <begin position="97"/>
        <end position="120"/>
    </location>
</feature>
<dbReference type="PANTHER" id="PTHR30365">
    <property type="entry name" value="CYTOCHROME D UBIQUINOL OXIDASE"/>
    <property type="match status" value="1"/>
</dbReference>
<evidence type="ECO:0000256" key="6">
    <source>
        <dbReference type="ARBA" id="ARBA00022692"/>
    </source>
</evidence>
<keyword evidence="5" id="KW-0349">Heme</keyword>
<reference evidence="13 14" key="1">
    <citation type="submission" date="2018-04" db="EMBL/GenBank/DDBJ databases">
        <title>Aerococcus urinae genomes.</title>
        <authorList>
            <person name="Hilt E."/>
            <person name="Gilbert N.M."/>
            <person name="Thomas-White K."/>
            <person name="Putonti C."/>
            <person name="Lewis A.L."/>
            <person name="Visck K.L."/>
            <person name="Wolfe A.J."/>
        </authorList>
    </citation>
    <scope>NUCLEOTIDE SEQUENCE [LARGE SCALE GENOMIC DNA]</scope>
    <source>
        <strain evidence="13 14">UMB7480</strain>
    </source>
</reference>
<keyword evidence="11 12" id="KW-0472">Membrane</keyword>
<organism evidence="13 14">
    <name type="scientific">Aerococcus urinae</name>
    <dbReference type="NCBI Taxonomy" id="1376"/>
    <lineage>
        <taxon>Bacteria</taxon>
        <taxon>Bacillati</taxon>
        <taxon>Bacillota</taxon>
        <taxon>Bacilli</taxon>
        <taxon>Lactobacillales</taxon>
        <taxon>Aerococcaceae</taxon>
        <taxon>Aerococcus</taxon>
    </lineage>
</organism>
<evidence type="ECO:0000256" key="8">
    <source>
        <dbReference type="ARBA" id="ARBA00022982"/>
    </source>
</evidence>
<evidence type="ECO:0000256" key="5">
    <source>
        <dbReference type="ARBA" id="ARBA00022617"/>
    </source>
</evidence>